<evidence type="ECO:0000313" key="6">
    <source>
        <dbReference type="EMBL" id="KAA1421039.1"/>
    </source>
</evidence>
<feature type="domain" description="IPT/TIG" evidence="5">
    <location>
        <begin position="846"/>
        <end position="932"/>
    </location>
</feature>
<dbReference type="Pfam" id="PF01833">
    <property type="entry name" value="TIG"/>
    <property type="match status" value="3"/>
</dbReference>
<keyword evidence="1" id="KW-0732">Signal</keyword>
<dbReference type="InterPro" id="IPR002909">
    <property type="entry name" value="IPT_dom"/>
</dbReference>
<evidence type="ECO:0000256" key="4">
    <source>
        <dbReference type="ARBA" id="ARBA00023180"/>
    </source>
</evidence>
<keyword evidence="7" id="KW-1185">Reference proteome</keyword>
<dbReference type="PANTHER" id="PTHR23221:SF7">
    <property type="entry name" value="PHOSPHATIDYLINOSITOL-GLYCAN-SPECIFIC PHOSPHOLIPASE D"/>
    <property type="match status" value="1"/>
</dbReference>
<dbReference type="AlphaFoldDB" id="A0A5B1LN26"/>
<organism evidence="6 7">
    <name type="scientific">Nocardioides humilatus</name>
    <dbReference type="NCBI Taxonomy" id="2607660"/>
    <lineage>
        <taxon>Bacteria</taxon>
        <taxon>Bacillati</taxon>
        <taxon>Actinomycetota</taxon>
        <taxon>Actinomycetes</taxon>
        <taxon>Propionibacteriales</taxon>
        <taxon>Nocardioidaceae</taxon>
        <taxon>Nocardioides</taxon>
    </lineage>
</organism>
<evidence type="ECO:0000259" key="5">
    <source>
        <dbReference type="SMART" id="SM00429"/>
    </source>
</evidence>
<sequence length="936" mass="93074">MIMGSLMSHAICSRPFGYARRFGGRRLAGSVGAGALVVGLTVVLPVMTGAVPLAGAEIPAAGDTVDLLSEANIRLDGAAALDRAGTSVAVAGDVNNDGADDVILGVPGTDNLGLDSGSAYVIYGSTTEPTTPLDLATLTTTNTTRGFRIDGAASYASAGIAVAGAGDVNNDGLDDVIIGASQASNNNRLASGSVYVVYGSTTEPTTPLDLATLTTTNTNRGFRIDGAATFDNAGTSVAGAGDVNNDGLNDVIIGAPQANNNNRDYSGSVYVVYGSTTEPTIPLDLATLTTTNTNRGFRIDGAESLERAGDSMAVAGDVNIDGADDVIIGAIGASNNGRDYSGSVYVVYGSTTEPTTPLDLATLTTTNTTLGFRIDGAAAGDATGCSVAGAGDVNKDGTEDLIIGARNADNKDGTFSGSAYVIYGSAANLTTPLDLATLTTTNTSRGFRIDGAASFDNAGTSVAGAGDVNDDGADDVVVGAPQASNNSGSAFVVYGSTTSPATPLDLATLTTTNTARGFRIDGAAEGDFAGTALAGAGDVNNDGADDVIIGATETDNNSRNFSGSAYVIYGSVNDAPVAVDDSYSTAEDTALSVETPGVLGNDTDTENDALSAEVVADPIHGDVVLSSDGSFTYTPETDYSGVDSFTYRAADASKTSDPATVELTVVAAPAITDIAPSSGPVAGGTEVVITGTGFTGATAVDFGLTGPAASYEIDSDTQITAISPESPTAAVRHIRVTTAGGSSPAVPADKFTYTAPAPTITAVAPTSGTRDGGTEVVITGTGFTGATKVTFGTAGDAASFIVDSATQITAISPESTTTGIRHIRVRTAAGTSAAVSADRFTYTAPAPTVTAVTPSSGSTDGGTEVVITGTGFTGATKVIFGTAGNATSYIVDSATQITAISPPAASTGVRNIRVTAAGGTSPVVVADRYTYTLPAP</sequence>
<dbReference type="Gene3D" id="2.60.40.3440">
    <property type="match status" value="1"/>
</dbReference>
<dbReference type="EMBL" id="VUJV01000001">
    <property type="protein sequence ID" value="KAA1421039.1"/>
    <property type="molecule type" value="Genomic_DNA"/>
</dbReference>
<dbReference type="SMART" id="SM00191">
    <property type="entry name" value="Int_alpha"/>
    <property type="match status" value="7"/>
</dbReference>
<name>A0A5B1LN26_9ACTN</name>
<dbReference type="PROSITE" id="PS51470">
    <property type="entry name" value="FG_GAP"/>
    <property type="match status" value="7"/>
</dbReference>
<reference evidence="6 7" key="2">
    <citation type="submission" date="2019-09" db="EMBL/GenBank/DDBJ databases">
        <authorList>
            <person name="Jin C."/>
        </authorList>
    </citation>
    <scope>NUCLEOTIDE SEQUENCE [LARGE SCALE GENOMIC DNA]</scope>
    <source>
        <strain evidence="6 7">BN130099</strain>
    </source>
</reference>
<keyword evidence="2" id="KW-0677">Repeat</keyword>
<gene>
    <name evidence="6" type="ORF">F0U44_01530</name>
</gene>
<dbReference type="PANTHER" id="PTHR23221">
    <property type="entry name" value="GLYCOSYLPHOSPHATIDYLINOSITOL PHOSPHOLIPASE D"/>
    <property type="match status" value="1"/>
</dbReference>
<dbReference type="SUPFAM" id="SSF81296">
    <property type="entry name" value="E set domains"/>
    <property type="match status" value="3"/>
</dbReference>
<evidence type="ECO:0000256" key="2">
    <source>
        <dbReference type="ARBA" id="ARBA00022737"/>
    </source>
</evidence>
<dbReference type="InterPro" id="IPR014756">
    <property type="entry name" value="Ig_E-set"/>
</dbReference>
<protein>
    <recommendedName>
        <fullName evidence="5">IPT/TIG domain-containing protein</fullName>
    </recommendedName>
</protein>
<feature type="domain" description="IPT/TIG" evidence="5">
    <location>
        <begin position="757"/>
        <end position="843"/>
    </location>
</feature>
<keyword evidence="3" id="KW-0378">Hydrolase</keyword>
<dbReference type="InterPro" id="IPR013519">
    <property type="entry name" value="Int_alpha_beta-p"/>
</dbReference>
<dbReference type="GO" id="GO:0005975">
    <property type="term" value="P:carbohydrate metabolic process"/>
    <property type="evidence" value="ECO:0007669"/>
    <property type="project" value="UniProtKB-ARBA"/>
</dbReference>
<dbReference type="CDD" id="cd00102">
    <property type="entry name" value="IPT"/>
    <property type="match status" value="3"/>
</dbReference>
<dbReference type="Pfam" id="PF17963">
    <property type="entry name" value="Big_9"/>
    <property type="match status" value="1"/>
</dbReference>
<reference evidence="6 7" key="1">
    <citation type="submission" date="2019-09" db="EMBL/GenBank/DDBJ databases">
        <title>Nocardioides panacisoli sp. nov., isolated from the soil of a ginseng field.</title>
        <authorList>
            <person name="Cho C."/>
        </authorList>
    </citation>
    <scope>NUCLEOTIDE SEQUENCE [LARGE SCALE GENOMIC DNA]</scope>
    <source>
        <strain evidence="6 7">BN130099</strain>
    </source>
</reference>
<accession>A0A5B1LN26</accession>
<comment type="caution">
    <text evidence="6">The sequence shown here is derived from an EMBL/GenBank/DDBJ whole genome shotgun (WGS) entry which is preliminary data.</text>
</comment>
<dbReference type="GO" id="GO:0016787">
    <property type="term" value="F:hydrolase activity"/>
    <property type="evidence" value="ECO:0007669"/>
    <property type="project" value="UniProtKB-KW"/>
</dbReference>
<feature type="domain" description="IPT/TIG" evidence="5">
    <location>
        <begin position="668"/>
        <end position="754"/>
    </location>
</feature>
<dbReference type="InterPro" id="IPR028994">
    <property type="entry name" value="Integrin_alpha_N"/>
</dbReference>
<dbReference type="InterPro" id="IPR013517">
    <property type="entry name" value="FG-GAP"/>
</dbReference>
<evidence type="ECO:0000313" key="7">
    <source>
        <dbReference type="Proteomes" id="UP000325003"/>
    </source>
</evidence>
<dbReference type="Pfam" id="PF01839">
    <property type="entry name" value="FG-GAP"/>
    <property type="match status" value="4"/>
</dbReference>
<dbReference type="InterPro" id="IPR013783">
    <property type="entry name" value="Ig-like_fold"/>
</dbReference>
<dbReference type="SMART" id="SM00429">
    <property type="entry name" value="IPT"/>
    <property type="match status" value="3"/>
</dbReference>
<evidence type="ECO:0000256" key="3">
    <source>
        <dbReference type="ARBA" id="ARBA00022801"/>
    </source>
</evidence>
<dbReference type="Proteomes" id="UP000325003">
    <property type="component" value="Unassembled WGS sequence"/>
</dbReference>
<evidence type="ECO:0000256" key="1">
    <source>
        <dbReference type="ARBA" id="ARBA00022729"/>
    </source>
</evidence>
<dbReference type="Gene3D" id="2.60.40.10">
    <property type="entry name" value="Immunoglobulins"/>
    <property type="match status" value="3"/>
</dbReference>
<keyword evidence="4" id="KW-0325">Glycoprotein</keyword>
<dbReference type="SUPFAM" id="SSF69318">
    <property type="entry name" value="Integrin alpha N-terminal domain"/>
    <property type="match status" value="2"/>
</dbReference>
<dbReference type="Gene3D" id="2.130.10.130">
    <property type="entry name" value="Integrin alpha, N-terminal"/>
    <property type="match status" value="4"/>
</dbReference>
<proteinExistence type="predicted"/>